<dbReference type="Proteomes" id="UP000001343">
    <property type="component" value="Unassembled WGS sequence"/>
</dbReference>
<organism evidence="1 2">
    <name type="scientific">Leptospira mayottensis 200901122</name>
    <dbReference type="NCBI Taxonomy" id="1193010"/>
    <lineage>
        <taxon>Bacteria</taxon>
        <taxon>Pseudomonadati</taxon>
        <taxon>Spirochaetota</taxon>
        <taxon>Spirochaetia</taxon>
        <taxon>Leptospirales</taxon>
        <taxon>Leptospiraceae</taxon>
        <taxon>Leptospira</taxon>
    </lineage>
</organism>
<evidence type="ECO:0000313" key="2">
    <source>
        <dbReference type="Proteomes" id="UP000001343"/>
    </source>
</evidence>
<name>A0AA87SXM3_9LEPT</name>
<dbReference type="AlphaFoldDB" id="A0AA87SXM3"/>
<gene>
    <name evidence="1" type="ORF">LEP1GSC125_2320</name>
</gene>
<reference evidence="1 2" key="1">
    <citation type="journal article" date="2014" name="Int. J. Syst. Evol. Microbiol.">
        <title>Leptospira mayottensis sp. nov., a pathogenic species of the genus Leptospira isolated from humans.</title>
        <authorList>
            <person name="Bourhy P."/>
            <person name="Collet L."/>
            <person name="Brisse S."/>
            <person name="Picardeau M."/>
        </authorList>
    </citation>
    <scope>NUCLEOTIDE SEQUENCE [LARGE SCALE GENOMIC DNA]</scope>
    <source>
        <strain evidence="1 2">200901122</strain>
    </source>
</reference>
<evidence type="ECO:0000313" key="1">
    <source>
        <dbReference type="EMBL" id="EKS00381.1"/>
    </source>
</evidence>
<sequence>MIREPSGYPFFCTFRHYNQDIIIASFILCSFLFSNRKELFLMDSRMRRFDFLNS</sequence>
<comment type="caution">
    <text evidence="1">The sequence shown here is derived from an EMBL/GenBank/DDBJ whole genome shotgun (WGS) entry which is preliminary data.</text>
</comment>
<dbReference type="EMBL" id="AKWM02000037">
    <property type="protein sequence ID" value="EKS00381.1"/>
    <property type="molecule type" value="Genomic_DNA"/>
</dbReference>
<protein>
    <submittedName>
        <fullName evidence="1">Uncharacterized protein</fullName>
    </submittedName>
</protein>
<proteinExistence type="predicted"/>
<accession>A0AA87SXM3</accession>